<keyword evidence="2" id="KW-1185">Reference proteome</keyword>
<evidence type="ECO:0000313" key="2">
    <source>
        <dbReference type="Proteomes" id="UP000038045"/>
    </source>
</evidence>
<name>A0A0N4ZGQ9_PARTI</name>
<sequence length="119" mass="12422">MGRWREGAADVTEGPLGSAVVKPLHRYAVPLPIAWGGKPPTRTGNPGSAARPSASSSAAAGRPCGRVRGKRPRCRPDRTPTSGRSARHTWPAPRRVGPGTAHANAAAFRRSAGARFPCP</sequence>
<accession>A0A0N4ZGQ9</accession>
<proteinExistence type="predicted"/>
<reference evidence="3" key="1">
    <citation type="submission" date="2017-02" db="UniProtKB">
        <authorList>
            <consortium name="WormBaseParasite"/>
        </authorList>
    </citation>
    <scope>IDENTIFICATION</scope>
</reference>
<dbReference type="Proteomes" id="UP000038045">
    <property type="component" value="Unplaced"/>
</dbReference>
<evidence type="ECO:0000313" key="3">
    <source>
        <dbReference type="WBParaSite" id="PTRK_0000696700.1"/>
    </source>
</evidence>
<evidence type="ECO:0000256" key="1">
    <source>
        <dbReference type="SAM" id="MobiDB-lite"/>
    </source>
</evidence>
<protein>
    <submittedName>
        <fullName evidence="3">Transposase</fullName>
    </submittedName>
</protein>
<dbReference type="AlphaFoldDB" id="A0A0N4ZGQ9"/>
<organism evidence="2 3">
    <name type="scientific">Parastrongyloides trichosuri</name>
    <name type="common">Possum-specific nematode worm</name>
    <dbReference type="NCBI Taxonomy" id="131310"/>
    <lineage>
        <taxon>Eukaryota</taxon>
        <taxon>Metazoa</taxon>
        <taxon>Ecdysozoa</taxon>
        <taxon>Nematoda</taxon>
        <taxon>Chromadorea</taxon>
        <taxon>Rhabditida</taxon>
        <taxon>Tylenchina</taxon>
        <taxon>Panagrolaimomorpha</taxon>
        <taxon>Strongyloidoidea</taxon>
        <taxon>Strongyloididae</taxon>
        <taxon>Parastrongyloides</taxon>
    </lineage>
</organism>
<feature type="compositionally biased region" description="Low complexity" evidence="1">
    <location>
        <begin position="46"/>
        <end position="64"/>
    </location>
</feature>
<dbReference type="WBParaSite" id="PTRK_0000696700.1">
    <property type="protein sequence ID" value="PTRK_0000696700.1"/>
    <property type="gene ID" value="PTRK_0000696700"/>
</dbReference>
<feature type="region of interest" description="Disordered" evidence="1">
    <location>
        <begin position="33"/>
        <end position="102"/>
    </location>
</feature>